<accession>A0AAE1HIL6</accession>
<protein>
    <submittedName>
        <fullName evidence="2">Abhydrolase domain-containing protein 2</fullName>
    </submittedName>
</protein>
<comment type="caution">
    <text evidence="2">The sequence shown here is derived from an EMBL/GenBank/DDBJ whole genome shotgun (WGS) entry which is preliminary data.</text>
</comment>
<feature type="transmembrane region" description="Helical" evidence="1">
    <location>
        <begin position="12"/>
        <end position="28"/>
    </location>
</feature>
<name>A0AAE1HIL6_9NEOP</name>
<evidence type="ECO:0000313" key="2">
    <source>
        <dbReference type="EMBL" id="KAK3921957.1"/>
    </source>
</evidence>
<dbReference type="Proteomes" id="UP001219518">
    <property type="component" value="Unassembled WGS sequence"/>
</dbReference>
<reference evidence="2" key="1">
    <citation type="submission" date="2021-07" db="EMBL/GenBank/DDBJ databases">
        <authorList>
            <person name="Catto M.A."/>
            <person name="Jacobson A."/>
            <person name="Kennedy G."/>
            <person name="Labadie P."/>
            <person name="Hunt B.G."/>
            <person name="Srinivasan R."/>
        </authorList>
    </citation>
    <scope>NUCLEOTIDE SEQUENCE</scope>
    <source>
        <strain evidence="2">PL_HMW_Pooled</strain>
        <tissue evidence="2">Head</tissue>
    </source>
</reference>
<gene>
    <name evidence="2" type="ORF">KUF71_011133</name>
</gene>
<evidence type="ECO:0000313" key="3">
    <source>
        <dbReference type="Proteomes" id="UP001219518"/>
    </source>
</evidence>
<proteinExistence type="predicted"/>
<keyword evidence="1" id="KW-1133">Transmembrane helix</keyword>
<feature type="non-terminal residue" evidence="2">
    <location>
        <position position="1"/>
    </location>
</feature>
<keyword evidence="3" id="KW-1185">Reference proteome</keyword>
<keyword evidence="1" id="KW-0812">Transmembrane</keyword>
<evidence type="ECO:0000256" key="1">
    <source>
        <dbReference type="SAM" id="Phobius"/>
    </source>
</evidence>
<organism evidence="2 3">
    <name type="scientific">Frankliniella fusca</name>
    <dbReference type="NCBI Taxonomy" id="407009"/>
    <lineage>
        <taxon>Eukaryota</taxon>
        <taxon>Metazoa</taxon>
        <taxon>Ecdysozoa</taxon>
        <taxon>Arthropoda</taxon>
        <taxon>Hexapoda</taxon>
        <taxon>Insecta</taxon>
        <taxon>Pterygota</taxon>
        <taxon>Neoptera</taxon>
        <taxon>Paraneoptera</taxon>
        <taxon>Thysanoptera</taxon>
        <taxon>Terebrantia</taxon>
        <taxon>Thripoidea</taxon>
        <taxon>Thripidae</taxon>
        <taxon>Frankliniella</taxon>
    </lineage>
</organism>
<keyword evidence="1" id="KW-0472">Membrane</keyword>
<dbReference type="AlphaFoldDB" id="A0AAE1HIL6"/>
<reference evidence="2" key="2">
    <citation type="journal article" date="2023" name="BMC Genomics">
        <title>Pest status, molecular evolution, and epigenetic factors derived from the genome assembly of Frankliniella fusca, a thysanopteran phytovirus vector.</title>
        <authorList>
            <person name="Catto M.A."/>
            <person name="Labadie P.E."/>
            <person name="Jacobson A.L."/>
            <person name="Kennedy G.G."/>
            <person name="Srinivasan R."/>
            <person name="Hunt B.G."/>
        </authorList>
    </citation>
    <scope>NUCLEOTIDE SEQUENCE</scope>
    <source>
        <strain evidence="2">PL_HMW_Pooled</strain>
    </source>
</reference>
<dbReference type="EMBL" id="JAHWGI010001056">
    <property type="protein sequence ID" value="KAK3921957.1"/>
    <property type="molecule type" value="Genomic_DNA"/>
</dbReference>
<sequence>TSDTDQTVRLNFFFYLTKTSIFYFLIYLDHPRKFTVETIVLHSLAEFTTTVRTTVVIQLASLGYLW</sequence>